<dbReference type="AlphaFoldDB" id="K4A746"/>
<dbReference type="EMBL" id="CM003536">
    <property type="protein sequence ID" value="RCV46873.1"/>
    <property type="molecule type" value="Genomic_DNA"/>
</dbReference>
<dbReference type="EMBL" id="AGNK02006149">
    <property type="status" value="NOT_ANNOTATED_CDS"/>
    <property type="molecule type" value="Genomic_DNA"/>
</dbReference>
<evidence type="ECO:0000256" key="1">
    <source>
        <dbReference type="SAM" id="MobiDB-lite"/>
    </source>
</evidence>
<sequence>MESHGYPSAGRLNELVVANPRKEDVAERSKEESERKYFSRLIKQMEMQKQIEMEMKEEGKQMQMEEEEYFMPKPKIVKYHDLLEKLWGWDRLLPKATSVSLSVYITYLEEYHRRNVHAVTTDTSISALAETCLSNEKQLVSELKLWVTREQETSLMIRRSIILSCLIQEHARSVVHTADKSSFSDVSGAALLCIAKEAGLTCELLRRGADPIDDYLINQGRVIRSCALSLMNCTSVYSSAAMLGMAKEAEMMCMWMLKNNKPVDFYDDPIPREIRDRHTVRSGTLNFMVRILEKSSAEHKIDKEEPASRSGPRGDGYGIAVDGAANTTRGSMEEGFWEKLWGWERLVPLCSYAKWSDYGRYLEEYYKHNANEFVAAAAAKNPQNTNTTDMGAAVAKVCLKMEEELLRCSLDDSSTIIESSLIKDRALKICGTRDIPSIVAFVCIKEEADLMCELLKHGAKPSDDIIQLSSVIRMCALSLVYLREPQSIASAAAMVGMANEAKRMCDWMKRENRLITLSLPQPRELHRSCVIRMKALDVMTRMLHECFFSSSKPNTVRTAATSGHPDALPEEGASSQASVEDSPKPKRRRKPNKPDALPEEGAGSQASVEDSPNPKRRPNPIKT</sequence>
<dbReference type="OMA" id="SQISTCA"/>
<feature type="compositionally biased region" description="Basic residues" evidence="1">
    <location>
        <begin position="614"/>
        <end position="623"/>
    </location>
</feature>
<organism evidence="2">
    <name type="scientific">Setaria italica</name>
    <name type="common">Foxtail millet</name>
    <name type="synonym">Panicum italicum</name>
    <dbReference type="NCBI Taxonomy" id="4555"/>
    <lineage>
        <taxon>Eukaryota</taxon>
        <taxon>Viridiplantae</taxon>
        <taxon>Streptophyta</taxon>
        <taxon>Embryophyta</taxon>
        <taxon>Tracheophyta</taxon>
        <taxon>Spermatophyta</taxon>
        <taxon>Magnoliopsida</taxon>
        <taxon>Liliopsida</taxon>
        <taxon>Poales</taxon>
        <taxon>Poaceae</taxon>
        <taxon>PACMAD clade</taxon>
        <taxon>Panicoideae</taxon>
        <taxon>Panicodae</taxon>
        <taxon>Paniceae</taxon>
        <taxon>Cenchrinae</taxon>
        <taxon>Setaria</taxon>
    </lineage>
</organism>
<name>K4A746_SETIT</name>
<evidence type="ECO:0000313" key="3">
    <source>
        <dbReference type="EnsemblPlants" id="KQK92930"/>
    </source>
</evidence>
<reference evidence="2" key="2">
    <citation type="submission" date="2015-07" db="EMBL/GenBank/DDBJ databases">
        <authorList>
            <person name="Noorani M."/>
        </authorList>
    </citation>
    <scope>NUCLEOTIDE SEQUENCE</scope>
    <source>
        <strain evidence="2">Yugu1</strain>
    </source>
</reference>
<dbReference type="Proteomes" id="UP000004995">
    <property type="component" value="Unassembled WGS sequence"/>
</dbReference>
<dbReference type="GeneID" id="101760966"/>
<feature type="region of interest" description="Disordered" evidence="1">
    <location>
        <begin position="554"/>
        <end position="623"/>
    </location>
</feature>
<protein>
    <submittedName>
        <fullName evidence="2 3">Uncharacterized protein</fullName>
    </submittedName>
</protein>
<dbReference type="OrthoDB" id="679995at2759"/>
<dbReference type="RefSeq" id="XP_004985965.1">
    <property type="nucleotide sequence ID" value="XM_004985908.2"/>
</dbReference>
<dbReference type="KEGG" id="sita:101760966"/>
<dbReference type="Gramene" id="KQK92930">
    <property type="protein sequence ID" value="KQK92930"/>
    <property type="gene ID" value="SETIT_034702mg"/>
</dbReference>
<gene>
    <name evidence="3" type="primary">LOC101760966</name>
    <name evidence="2" type="ORF">SETIT_9G566100v2</name>
</gene>
<dbReference type="eggNOG" id="ENOG502R3AX">
    <property type="taxonomic scope" value="Eukaryota"/>
</dbReference>
<keyword evidence="4" id="KW-1185">Reference proteome</keyword>
<reference evidence="3" key="3">
    <citation type="submission" date="2018-08" db="UniProtKB">
        <authorList>
            <consortium name="EnsemblPlants"/>
        </authorList>
    </citation>
    <scope>IDENTIFICATION</scope>
    <source>
        <strain evidence="3">Yugu1</strain>
    </source>
</reference>
<reference evidence="2 4" key="1">
    <citation type="journal article" date="2012" name="Nat. Biotechnol.">
        <title>Reference genome sequence of the model plant Setaria.</title>
        <authorList>
            <person name="Bennetzen J.L."/>
            <person name="Schmutz J."/>
            <person name="Wang H."/>
            <person name="Percifield R."/>
            <person name="Hawkins J."/>
            <person name="Pontaroli A.C."/>
            <person name="Estep M."/>
            <person name="Feng L."/>
            <person name="Vaughn J.N."/>
            <person name="Grimwood J."/>
            <person name="Jenkins J."/>
            <person name="Barry K."/>
            <person name="Lindquist E."/>
            <person name="Hellsten U."/>
            <person name="Deshpande S."/>
            <person name="Wang X."/>
            <person name="Wu X."/>
            <person name="Mitros T."/>
            <person name="Triplett J."/>
            <person name="Yang X."/>
            <person name="Ye C.Y."/>
            <person name="Mauro-Herrera M."/>
            <person name="Wang L."/>
            <person name="Li P."/>
            <person name="Sharma M."/>
            <person name="Sharma R."/>
            <person name="Ronald P.C."/>
            <person name="Panaud O."/>
            <person name="Kellogg E.A."/>
            <person name="Brutnell T.P."/>
            <person name="Doust A.N."/>
            <person name="Tuskan G.A."/>
            <person name="Rokhsar D."/>
            <person name="Devos K.M."/>
        </authorList>
    </citation>
    <scope>NUCLEOTIDE SEQUENCE [LARGE SCALE GENOMIC DNA]</scope>
    <source>
        <strain evidence="4">cv. Yugu1</strain>
        <strain evidence="2">Yugu1</strain>
    </source>
</reference>
<evidence type="ECO:0000313" key="4">
    <source>
        <dbReference type="Proteomes" id="UP000004995"/>
    </source>
</evidence>
<dbReference type="EnsemblPlants" id="KQK92930">
    <property type="protein sequence ID" value="KQK92930"/>
    <property type="gene ID" value="SETIT_034702mg"/>
</dbReference>
<proteinExistence type="predicted"/>
<accession>K4A746</accession>
<evidence type="ECO:0000313" key="2">
    <source>
        <dbReference type="EMBL" id="RCV46873.1"/>
    </source>
</evidence>
<dbReference type="STRING" id="4555.K4A746"/>